<evidence type="ECO:0000256" key="8">
    <source>
        <dbReference type="ARBA" id="ARBA00022840"/>
    </source>
</evidence>
<dbReference type="Gene3D" id="1.10.510.10">
    <property type="entry name" value="Transferase(Phosphotransferase) domain 1"/>
    <property type="match status" value="1"/>
</dbReference>
<comment type="caution">
    <text evidence="17">The sequence shown here is derived from an EMBL/GenBank/DDBJ whole genome shotgun (WGS) entry which is preliminary data.</text>
</comment>
<dbReference type="SUPFAM" id="SSF52058">
    <property type="entry name" value="L domain-like"/>
    <property type="match status" value="1"/>
</dbReference>
<dbReference type="PANTHER" id="PTHR48006:SF10">
    <property type="entry name" value="CALMODULIN-BINDING RECEPTOR KINASE CAMRLK"/>
    <property type="match status" value="1"/>
</dbReference>
<dbReference type="Pfam" id="PF07714">
    <property type="entry name" value="PK_Tyr_Ser-Thr"/>
    <property type="match status" value="1"/>
</dbReference>
<feature type="domain" description="Protein kinase" evidence="16">
    <location>
        <begin position="407"/>
        <end position="685"/>
    </location>
</feature>
<evidence type="ECO:0000256" key="2">
    <source>
        <dbReference type="ARBA" id="ARBA00022553"/>
    </source>
</evidence>
<dbReference type="SMART" id="SM00369">
    <property type="entry name" value="LRR_TYP"/>
    <property type="match status" value="2"/>
</dbReference>
<dbReference type="InterPro" id="IPR000719">
    <property type="entry name" value="Prot_kinase_dom"/>
</dbReference>
<evidence type="ECO:0000256" key="12">
    <source>
        <dbReference type="ARBA" id="ARBA00023180"/>
    </source>
</evidence>
<evidence type="ECO:0000256" key="9">
    <source>
        <dbReference type="ARBA" id="ARBA00022989"/>
    </source>
</evidence>
<keyword evidence="3" id="KW-0433">Leucine-rich repeat</keyword>
<dbReference type="PROSITE" id="PS51450">
    <property type="entry name" value="LRR"/>
    <property type="match status" value="1"/>
</dbReference>
<keyword evidence="11" id="KW-0675">Receptor</keyword>
<name>A0A2C9U511_MANES</name>
<dbReference type="PROSITE" id="PS50011">
    <property type="entry name" value="PROTEIN_KINASE_DOM"/>
    <property type="match status" value="1"/>
</dbReference>
<evidence type="ECO:0000256" key="6">
    <source>
        <dbReference type="ARBA" id="ARBA00022737"/>
    </source>
</evidence>
<dbReference type="Pfam" id="PF13855">
    <property type="entry name" value="LRR_8"/>
    <property type="match status" value="2"/>
</dbReference>
<keyword evidence="18" id="KW-1185">Reference proteome</keyword>
<dbReference type="InterPro" id="IPR051824">
    <property type="entry name" value="LRR_Rcpt-Like_S/T_Kinase"/>
</dbReference>
<evidence type="ECO:0000256" key="13">
    <source>
        <dbReference type="SAM" id="MobiDB-lite"/>
    </source>
</evidence>
<evidence type="ECO:0000256" key="5">
    <source>
        <dbReference type="ARBA" id="ARBA00022729"/>
    </source>
</evidence>
<dbReference type="STRING" id="3983.A0A2C9U511"/>
<evidence type="ECO:0000256" key="14">
    <source>
        <dbReference type="SAM" id="Phobius"/>
    </source>
</evidence>
<keyword evidence="7" id="KW-0547">Nucleotide-binding</keyword>
<evidence type="ECO:0000256" key="15">
    <source>
        <dbReference type="SAM" id="SignalP"/>
    </source>
</evidence>
<reference evidence="18" key="1">
    <citation type="journal article" date="2016" name="Nat. Biotechnol.">
        <title>Sequencing wild and cultivated cassava and related species reveals extensive interspecific hybridization and genetic diversity.</title>
        <authorList>
            <person name="Bredeson J.V."/>
            <person name="Lyons J.B."/>
            <person name="Prochnik S.E."/>
            <person name="Wu G.A."/>
            <person name="Ha C.M."/>
            <person name="Edsinger-Gonzales E."/>
            <person name="Grimwood J."/>
            <person name="Schmutz J."/>
            <person name="Rabbi I.Y."/>
            <person name="Egesi C."/>
            <person name="Nauluvula P."/>
            <person name="Lebot V."/>
            <person name="Ndunguru J."/>
            <person name="Mkamilo G."/>
            <person name="Bart R.S."/>
            <person name="Setter T.L."/>
            <person name="Gleadow R.M."/>
            <person name="Kulakow P."/>
            <person name="Ferguson M.E."/>
            <person name="Rounsley S."/>
            <person name="Rokhsar D.S."/>
        </authorList>
    </citation>
    <scope>NUCLEOTIDE SEQUENCE [LARGE SCALE GENOMIC DNA]</scope>
    <source>
        <strain evidence="18">cv. AM560-2</strain>
    </source>
</reference>
<evidence type="ECO:0000256" key="7">
    <source>
        <dbReference type="ARBA" id="ARBA00022741"/>
    </source>
</evidence>
<keyword evidence="9 14" id="KW-1133">Transmembrane helix</keyword>
<evidence type="ECO:0000256" key="4">
    <source>
        <dbReference type="ARBA" id="ARBA00022692"/>
    </source>
</evidence>
<gene>
    <name evidence="17" type="ORF">MANES_17G057400v8</name>
</gene>
<dbReference type="InterPro" id="IPR003591">
    <property type="entry name" value="Leu-rich_rpt_typical-subtyp"/>
</dbReference>
<organism evidence="17 18">
    <name type="scientific">Manihot esculenta</name>
    <name type="common">Cassava</name>
    <name type="synonym">Jatropha manihot</name>
    <dbReference type="NCBI Taxonomy" id="3983"/>
    <lineage>
        <taxon>Eukaryota</taxon>
        <taxon>Viridiplantae</taxon>
        <taxon>Streptophyta</taxon>
        <taxon>Embryophyta</taxon>
        <taxon>Tracheophyta</taxon>
        <taxon>Spermatophyta</taxon>
        <taxon>Magnoliopsida</taxon>
        <taxon>eudicotyledons</taxon>
        <taxon>Gunneridae</taxon>
        <taxon>Pentapetalae</taxon>
        <taxon>rosids</taxon>
        <taxon>fabids</taxon>
        <taxon>Malpighiales</taxon>
        <taxon>Euphorbiaceae</taxon>
        <taxon>Crotonoideae</taxon>
        <taxon>Manihoteae</taxon>
        <taxon>Manihot</taxon>
    </lineage>
</organism>
<keyword evidence="5 15" id="KW-0732">Signal</keyword>
<dbReference type="AlphaFoldDB" id="A0A2C9U511"/>
<keyword evidence="12" id="KW-0325">Glycoprotein</keyword>
<evidence type="ECO:0000313" key="18">
    <source>
        <dbReference type="Proteomes" id="UP000091857"/>
    </source>
</evidence>
<dbReference type="GO" id="GO:0016020">
    <property type="term" value="C:membrane"/>
    <property type="evidence" value="ECO:0007669"/>
    <property type="project" value="UniProtKB-SubCell"/>
</dbReference>
<dbReference type="GO" id="GO:0005524">
    <property type="term" value="F:ATP binding"/>
    <property type="evidence" value="ECO:0007669"/>
    <property type="project" value="UniProtKB-KW"/>
</dbReference>
<evidence type="ECO:0000256" key="1">
    <source>
        <dbReference type="ARBA" id="ARBA00004479"/>
    </source>
</evidence>
<protein>
    <recommendedName>
        <fullName evidence="16">Protein kinase domain-containing protein</fullName>
    </recommendedName>
</protein>
<keyword evidence="8" id="KW-0067">ATP-binding</keyword>
<evidence type="ECO:0000256" key="3">
    <source>
        <dbReference type="ARBA" id="ARBA00022614"/>
    </source>
</evidence>
<sequence>MEMSSRFLLVFSLLIVLVESESTTCNITDQEMLSKAFRSVSGFNLSWFQPADSNCSLPIKEIRLSSRNLSGIISWKYLKNMSELHVVDLSSNSLQGHVPGWFWSIQSLEEVNLAENKIGGTIGFEPNSGNASFSSIKVLNLSTNRFTNLGKLSGFPNLRVLDLSRNNLGSLPSGFSTLTKLESLNISSCNISGNIRAISGLHSLKSLDVSNNTMNGTFPSDFPSLDGLMFLNVSLNNFTGTVHSDKASKFGNSAFLHGGSLNFTASKSPSNPIKPQSKAVPPHIKSNPKHPAVHKNTAKKIKSKSKTKTLIVCVSSISTFLLVSIGISALCMHRRRKLAARNKWAISTPVIQFPFKVEKSGPFSFETESGSSWVADIKEPTSASVIMSSKPLMNLTFKDLIAATSHFGKESLLSEGRCGPLYRAVLPGDVHVTIKVLENARDIGHEEAVAIFEGLSRLKHPNLLPLCGYCIAGKEKLVLYEFMANGDLHRWLHELPTLEPNVEDWSTDTWEHQNISGSHVASPEEKTNWLTRHRIAVGVARGLAYLHHAGSFHGHLVASNILLSDTLEPRVADFGLRNIYPKKKNIGSDNEDCGVEFDVYCFGVVLIELMTGKQGNQETVGWVRRLVREGRGADALDLRLGGDHDSVSEMVECLRVGYLCTAEFPGKRPTMQQVLGLLKDIHLELN</sequence>
<dbReference type="GO" id="GO:0004672">
    <property type="term" value="F:protein kinase activity"/>
    <property type="evidence" value="ECO:0000318"/>
    <property type="project" value="GO_Central"/>
</dbReference>
<evidence type="ECO:0000313" key="17">
    <source>
        <dbReference type="EMBL" id="OAY24964.1"/>
    </source>
</evidence>
<keyword evidence="2" id="KW-0597">Phosphoprotein</keyword>
<dbReference type="Gramene" id="Manes.17G057400.1.v8.1">
    <property type="protein sequence ID" value="Manes.17G057400.1.v8.1.CDS"/>
    <property type="gene ID" value="Manes.17G057400.v8.1"/>
</dbReference>
<dbReference type="OrthoDB" id="1394818at2759"/>
<dbReference type="InterPro" id="IPR001611">
    <property type="entry name" value="Leu-rich_rpt"/>
</dbReference>
<keyword evidence="10 14" id="KW-0472">Membrane</keyword>
<dbReference type="Gene3D" id="3.80.10.10">
    <property type="entry name" value="Ribonuclease Inhibitor"/>
    <property type="match status" value="2"/>
</dbReference>
<feature type="chain" id="PRO_5012022371" description="Protein kinase domain-containing protein" evidence="15">
    <location>
        <begin position="21"/>
        <end position="686"/>
    </location>
</feature>
<feature type="signal peptide" evidence="15">
    <location>
        <begin position="1"/>
        <end position="20"/>
    </location>
</feature>
<evidence type="ECO:0000256" key="10">
    <source>
        <dbReference type="ARBA" id="ARBA00023136"/>
    </source>
</evidence>
<evidence type="ECO:0000256" key="11">
    <source>
        <dbReference type="ARBA" id="ARBA00023170"/>
    </source>
</evidence>
<dbReference type="FunFam" id="3.30.200.20:FF:000466">
    <property type="entry name" value="Putative LRR receptor-like serine/threonine-protein kinase"/>
    <property type="match status" value="1"/>
</dbReference>
<dbReference type="Pfam" id="PF00560">
    <property type="entry name" value="LRR_1"/>
    <property type="match status" value="1"/>
</dbReference>
<dbReference type="InterPro" id="IPR032675">
    <property type="entry name" value="LRR_dom_sf"/>
</dbReference>
<proteinExistence type="predicted"/>
<keyword evidence="4 14" id="KW-0812">Transmembrane</keyword>
<dbReference type="InterPro" id="IPR001245">
    <property type="entry name" value="Ser-Thr/Tyr_kinase_cat_dom"/>
</dbReference>
<dbReference type="Gene3D" id="3.30.200.20">
    <property type="entry name" value="Phosphorylase Kinase, domain 1"/>
    <property type="match status" value="1"/>
</dbReference>
<dbReference type="OMA" id="NAMQGRF"/>
<dbReference type="PANTHER" id="PTHR48006">
    <property type="entry name" value="LEUCINE-RICH REPEAT-CONTAINING PROTEIN DDB_G0281931-RELATED"/>
    <property type="match status" value="1"/>
</dbReference>
<dbReference type="GO" id="GO:0045088">
    <property type="term" value="P:regulation of innate immune response"/>
    <property type="evidence" value="ECO:0000318"/>
    <property type="project" value="GO_Central"/>
</dbReference>
<keyword evidence="6" id="KW-0677">Repeat</keyword>
<accession>A0A2C9U511</accession>
<dbReference type="InterPro" id="IPR011009">
    <property type="entry name" value="Kinase-like_dom_sf"/>
</dbReference>
<feature type="region of interest" description="Disordered" evidence="13">
    <location>
        <begin position="266"/>
        <end position="292"/>
    </location>
</feature>
<feature type="transmembrane region" description="Helical" evidence="14">
    <location>
        <begin position="309"/>
        <end position="331"/>
    </location>
</feature>
<dbReference type="FunFam" id="3.80.10.10:FF:001678">
    <property type="entry name" value="Calmodulin-binding receptor kinase CaMRLK"/>
    <property type="match status" value="1"/>
</dbReference>
<dbReference type="SUPFAM" id="SSF56112">
    <property type="entry name" value="Protein kinase-like (PK-like)"/>
    <property type="match status" value="1"/>
</dbReference>
<comment type="subcellular location">
    <subcellularLocation>
        <location evidence="1">Membrane</location>
        <topology evidence="1">Single-pass type I membrane protein</topology>
    </subcellularLocation>
</comment>
<dbReference type="Proteomes" id="UP000091857">
    <property type="component" value="Chromosome 17"/>
</dbReference>
<evidence type="ECO:0000259" key="16">
    <source>
        <dbReference type="PROSITE" id="PS50011"/>
    </source>
</evidence>
<dbReference type="EMBL" id="CM004403">
    <property type="protein sequence ID" value="OAY24964.1"/>
    <property type="molecule type" value="Genomic_DNA"/>
</dbReference>